<comment type="similarity">
    <text evidence="1">Belongs to the ROK (NagC/XylR) family.</text>
</comment>
<dbReference type="SUPFAM" id="SSF53067">
    <property type="entry name" value="Actin-like ATPase domain"/>
    <property type="match status" value="1"/>
</dbReference>
<dbReference type="Pfam" id="PF00480">
    <property type="entry name" value="ROK"/>
    <property type="match status" value="1"/>
</dbReference>
<dbReference type="Gene3D" id="3.30.420.40">
    <property type="match status" value="2"/>
</dbReference>
<proteinExistence type="inferred from homology"/>
<evidence type="ECO:0000256" key="1">
    <source>
        <dbReference type="ARBA" id="ARBA00006479"/>
    </source>
</evidence>
<dbReference type="InterPro" id="IPR043129">
    <property type="entry name" value="ATPase_NBD"/>
</dbReference>
<dbReference type="AlphaFoldDB" id="A0A1F7UXZ7"/>
<dbReference type="EMBL" id="MGEK01000015">
    <property type="protein sequence ID" value="OGL82618.1"/>
    <property type="molecule type" value="Genomic_DNA"/>
</dbReference>
<evidence type="ECO:0000313" key="3">
    <source>
        <dbReference type="Proteomes" id="UP000176846"/>
    </source>
</evidence>
<dbReference type="InterPro" id="IPR049874">
    <property type="entry name" value="ROK_cs"/>
</dbReference>
<accession>A0A1F7UXZ7</accession>
<evidence type="ECO:0008006" key="4">
    <source>
        <dbReference type="Google" id="ProtNLM"/>
    </source>
</evidence>
<dbReference type="PROSITE" id="PS01125">
    <property type="entry name" value="ROK"/>
    <property type="match status" value="1"/>
</dbReference>
<dbReference type="Proteomes" id="UP000176846">
    <property type="component" value="Unassembled WGS sequence"/>
</dbReference>
<protein>
    <recommendedName>
        <fullName evidence="4">Glucokinase</fullName>
    </recommendedName>
</protein>
<dbReference type="PANTHER" id="PTHR18964">
    <property type="entry name" value="ROK (REPRESSOR, ORF, KINASE) FAMILY"/>
    <property type="match status" value="1"/>
</dbReference>
<dbReference type="InterPro" id="IPR000600">
    <property type="entry name" value="ROK"/>
</dbReference>
<name>A0A1F7UXZ7_9BACT</name>
<evidence type="ECO:0000313" key="2">
    <source>
        <dbReference type="EMBL" id="OGL82618.1"/>
    </source>
</evidence>
<reference evidence="2 3" key="1">
    <citation type="journal article" date="2016" name="Nat. Commun.">
        <title>Thousands of microbial genomes shed light on interconnected biogeochemical processes in an aquifer system.</title>
        <authorList>
            <person name="Anantharaman K."/>
            <person name="Brown C.T."/>
            <person name="Hug L.A."/>
            <person name="Sharon I."/>
            <person name="Castelle C.J."/>
            <person name="Probst A.J."/>
            <person name="Thomas B.C."/>
            <person name="Singh A."/>
            <person name="Wilkins M.J."/>
            <person name="Karaoz U."/>
            <person name="Brodie E.L."/>
            <person name="Williams K.H."/>
            <person name="Hubbard S.S."/>
            <person name="Banfield J.F."/>
        </authorList>
    </citation>
    <scope>NUCLEOTIDE SEQUENCE [LARGE SCALE GENOMIC DNA]</scope>
</reference>
<sequence length="312" mass="33485">MKPAIIALDIGATKTVIGRVVEDRVQAERHLVTSALFRRGGNIAPLVSEIRKLWKLHVKGIAIGFAGVVSDGAVLAAPNFSSDLIPPHFALSRLLTDIFDVSVSVMNDTECFTFGEAVFGAGRHKRCVVGLTLGTGVGGGIVIDGVPYRGTHALAGEFGHLPFPSEKIKCGCGQLGHLENILSGPGLARLYALATGREGTSEEVVKAARRGDVSALEALRAIEEALVHLILTVLLAWDPDVIVVGGGIAKIPRLLVTARRLVRQRVAFPPLRRVPIVPSLLHDHAVILGAAHLASFKKETPRYHRLFSFKRR</sequence>
<dbReference type="PANTHER" id="PTHR18964:SF149">
    <property type="entry name" value="BIFUNCTIONAL UDP-N-ACETYLGLUCOSAMINE 2-EPIMERASE_N-ACETYLMANNOSAMINE KINASE"/>
    <property type="match status" value="1"/>
</dbReference>
<gene>
    <name evidence="2" type="ORF">A2936_04770</name>
</gene>
<organism evidence="2 3">
    <name type="scientific">Candidatus Uhrbacteria bacterium RIFCSPLOWO2_01_FULL_47_25</name>
    <dbReference type="NCBI Taxonomy" id="1802402"/>
    <lineage>
        <taxon>Bacteria</taxon>
        <taxon>Candidatus Uhriibacteriota</taxon>
    </lineage>
</organism>
<comment type="caution">
    <text evidence="2">The sequence shown here is derived from an EMBL/GenBank/DDBJ whole genome shotgun (WGS) entry which is preliminary data.</text>
</comment>